<accession>A0A644X285</accession>
<protein>
    <recommendedName>
        <fullName evidence="1">Helix-turn-helix domain-containing protein</fullName>
    </recommendedName>
</protein>
<dbReference type="AlphaFoldDB" id="A0A644X285"/>
<dbReference type="GO" id="GO:0003677">
    <property type="term" value="F:DNA binding"/>
    <property type="evidence" value="ECO:0007669"/>
    <property type="project" value="InterPro"/>
</dbReference>
<dbReference type="InterPro" id="IPR041657">
    <property type="entry name" value="HTH_17"/>
</dbReference>
<comment type="caution">
    <text evidence="2">The sequence shown here is derived from an EMBL/GenBank/DDBJ whole genome shotgun (WGS) entry which is preliminary data.</text>
</comment>
<proteinExistence type="predicted"/>
<dbReference type="NCBIfam" id="TIGR01764">
    <property type="entry name" value="excise"/>
    <property type="match status" value="1"/>
</dbReference>
<organism evidence="2">
    <name type="scientific">bioreactor metagenome</name>
    <dbReference type="NCBI Taxonomy" id="1076179"/>
    <lineage>
        <taxon>unclassified sequences</taxon>
        <taxon>metagenomes</taxon>
        <taxon>ecological metagenomes</taxon>
    </lineage>
</organism>
<evidence type="ECO:0000313" key="2">
    <source>
        <dbReference type="EMBL" id="MPM08403.1"/>
    </source>
</evidence>
<reference evidence="2" key="1">
    <citation type="submission" date="2019-08" db="EMBL/GenBank/DDBJ databases">
        <authorList>
            <person name="Kucharzyk K."/>
            <person name="Murdoch R.W."/>
            <person name="Higgins S."/>
            <person name="Loffler F."/>
        </authorList>
    </citation>
    <scope>NUCLEOTIDE SEQUENCE</scope>
</reference>
<evidence type="ECO:0000259" key="1">
    <source>
        <dbReference type="Pfam" id="PF12728"/>
    </source>
</evidence>
<sequence>MTDISLDNINNILTVEDARKELKVGRTTMYKLIVDNKIKHFHIGKAIRIPKSSLIEFVQSSCYNVEATR</sequence>
<dbReference type="Pfam" id="PF12728">
    <property type="entry name" value="HTH_17"/>
    <property type="match status" value="1"/>
</dbReference>
<name>A0A644X285_9ZZZZ</name>
<dbReference type="InterPro" id="IPR010093">
    <property type="entry name" value="SinI_DNA-bd"/>
</dbReference>
<gene>
    <name evidence="2" type="ORF">SDC9_54715</name>
</gene>
<dbReference type="EMBL" id="VSSQ01001446">
    <property type="protein sequence ID" value="MPM08403.1"/>
    <property type="molecule type" value="Genomic_DNA"/>
</dbReference>
<feature type="domain" description="Helix-turn-helix" evidence="1">
    <location>
        <begin position="13"/>
        <end position="60"/>
    </location>
</feature>